<dbReference type="PANTHER" id="PTHR47947:SF62">
    <property type="entry name" value="CYTOCHROME P450, FAMILY 81, SUBFAMILY D, POLYPEPTIDE 5"/>
    <property type="match status" value="1"/>
</dbReference>
<dbReference type="GO" id="GO:0004497">
    <property type="term" value="F:monooxygenase activity"/>
    <property type="evidence" value="ECO:0007669"/>
    <property type="project" value="UniProtKB-KW"/>
</dbReference>
<dbReference type="GO" id="GO:0016705">
    <property type="term" value="F:oxidoreductase activity, acting on paired donors, with incorporation or reduction of molecular oxygen"/>
    <property type="evidence" value="ECO:0007669"/>
    <property type="project" value="InterPro"/>
</dbReference>
<dbReference type="OrthoDB" id="1055148at2759"/>
<comment type="subcellular location">
    <subcellularLocation>
        <location evidence="1">Membrane</location>
        <topology evidence="1">Single-pass membrane protein</topology>
    </subcellularLocation>
</comment>
<evidence type="ECO:0000256" key="7">
    <source>
        <dbReference type="ARBA" id="ARBA00023002"/>
    </source>
</evidence>
<dbReference type="Pfam" id="PF00067">
    <property type="entry name" value="p450"/>
    <property type="match status" value="2"/>
</dbReference>
<keyword evidence="14" id="KW-1185">Reference proteome</keyword>
<sequence length="392" mass="45116">MENTLLYSVILFTFFLVLSINLLLRTRKQRKNLPPSPLSLPIIGHFHLLKQPIHRTLEALSQKYGPVFSLKFGSRLAIIVSSPSGVEECLVKKDIVFSNRPHVLSGRILNYNDTTMGTADYGDHWRNLRRISAIEIFSSTRLNAFLGMRKDEVKLLLSRLYRVSIHGFSKVELRPLLFDLTSNIMMRMIAGKRYYGEGVKEIEKAREFREMMEEFIHYSGAAVAGDFLPFLQWLDLNGYVNKMDRLSKRMDVLLQGLIDEHRVDRKRSTMISHFLTLQESQPEYYTDEIIKDPTLWDEPTSFKPERFENGRVDQACKLMPFGLGRRACPGDGLANRVMALTLGSLIQCFEWKRVSEKEIDMAEFTTITICKAEPLVVMCKGRPILDIVLSRG</sequence>
<evidence type="ECO:0000256" key="6">
    <source>
        <dbReference type="ARBA" id="ARBA00022989"/>
    </source>
</evidence>
<evidence type="ECO:0000256" key="1">
    <source>
        <dbReference type="ARBA" id="ARBA00004167"/>
    </source>
</evidence>
<accession>A0A8X8A509</accession>
<reference evidence="13" key="1">
    <citation type="journal article" date="2020" name="bioRxiv">
        <title>Hybrid origin of Populus tomentosa Carr. identified through genome sequencing and phylogenomic analysis.</title>
        <authorList>
            <person name="An X."/>
            <person name="Gao K."/>
            <person name="Chen Z."/>
            <person name="Li J."/>
            <person name="Yang X."/>
            <person name="Yang X."/>
            <person name="Zhou J."/>
            <person name="Guo T."/>
            <person name="Zhao T."/>
            <person name="Huang S."/>
            <person name="Miao D."/>
            <person name="Khan W.U."/>
            <person name="Rao P."/>
            <person name="Ye M."/>
            <person name="Lei B."/>
            <person name="Liao W."/>
            <person name="Wang J."/>
            <person name="Ji L."/>
            <person name="Li Y."/>
            <person name="Guo B."/>
            <person name="Mustafa N.S."/>
            <person name="Li S."/>
            <person name="Yun Q."/>
            <person name="Keller S.R."/>
            <person name="Mao J."/>
            <person name="Zhang R."/>
            <person name="Strauss S.H."/>
        </authorList>
    </citation>
    <scope>NUCLEOTIDE SEQUENCE</scope>
    <source>
        <strain evidence="13">GM15</strain>
        <tissue evidence="13">Leaf</tissue>
    </source>
</reference>
<dbReference type="PROSITE" id="PS00086">
    <property type="entry name" value="CYTOCHROME_P450"/>
    <property type="match status" value="1"/>
</dbReference>
<evidence type="ECO:0000256" key="10">
    <source>
        <dbReference type="ARBA" id="ARBA00023136"/>
    </source>
</evidence>
<dbReference type="AlphaFoldDB" id="A0A8X8A509"/>
<dbReference type="InterPro" id="IPR050651">
    <property type="entry name" value="Plant_Cytochrome_P450_Monoox"/>
</dbReference>
<gene>
    <name evidence="13" type="ORF">POTOM_013001</name>
</gene>
<evidence type="ECO:0000256" key="8">
    <source>
        <dbReference type="ARBA" id="ARBA00023004"/>
    </source>
</evidence>
<keyword evidence="5 11" id="KW-0479">Metal-binding</keyword>
<evidence type="ECO:0000256" key="3">
    <source>
        <dbReference type="ARBA" id="ARBA00022617"/>
    </source>
</evidence>
<evidence type="ECO:0000256" key="2">
    <source>
        <dbReference type="ARBA" id="ARBA00010617"/>
    </source>
</evidence>
<organism evidence="13 14">
    <name type="scientific">Populus tomentosa</name>
    <name type="common">Chinese white poplar</name>
    <dbReference type="NCBI Taxonomy" id="118781"/>
    <lineage>
        <taxon>Eukaryota</taxon>
        <taxon>Viridiplantae</taxon>
        <taxon>Streptophyta</taxon>
        <taxon>Embryophyta</taxon>
        <taxon>Tracheophyta</taxon>
        <taxon>Spermatophyta</taxon>
        <taxon>Magnoliopsida</taxon>
        <taxon>eudicotyledons</taxon>
        <taxon>Gunneridae</taxon>
        <taxon>Pentapetalae</taxon>
        <taxon>rosids</taxon>
        <taxon>fabids</taxon>
        <taxon>Malpighiales</taxon>
        <taxon>Salicaceae</taxon>
        <taxon>Saliceae</taxon>
        <taxon>Populus</taxon>
    </lineage>
</organism>
<dbReference type="EMBL" id="JAAWWB010000006">
    <property type="protein sequence ID" value="KAG6780147.1"/>
    <property type="molecule type" value="Genomic_DNA"/>
</dbReference>
<evidence type="ECO:0000256" key="12">
    <source>
        <dbReference type="SAM" id="Phobius"/>
    </source>
</evidence>
<feature type="transmembrane region" description="Helical" evidence="12">
    <location>
        <begin position="6"/>
        <end position="24"/>
    </location>
</feature>
<dbReference type="GO" id="GO:0020037">
    <property type="term" value="F:heme binding"/>
    <property type="evidence" value="ECO:0007669"/>
    <property type="project" value="InterPro"/>
</dbReference>
<dbReference type="GO" id="GO:0016020">
    <property type="term" value="C:membrane"/>
    <property type="evidence" value="ECO:0007669"/>
    <property type="project" value="UniProtKB-SubCell"/>
</dbReference>
<evidence type="ECO:0000313" key="14">
    <source>
        <dbReference type="Proteomes" id="UP000886885"/>
    </source>
</evidence>
<evidence type="ECO:0000256" key="9">
    <source>
        <dbReference type="ARBA" id="ARBA00023033"/>
    </source>
</evidence>
<comment type="caution">
    <text evidence="13">The sequence shown here is derived from an EMBL/GenBank/DDBJ whole genome shotgun (WGS) entry which is preliminary data.</text>
</comment>
<keyword evidence="8 11" id="KW-0408">Iron</keyword>
<proteinExistence type="inferred from homology"/>
<keyword evidence="7 11" id="KW-0560">Oxidoreductase</keyword>
<keyword evidence="9 11" id="KW-0503">Monooxygenase</keyword>
<evidence type="ECO:0000256" key="11">
    <source>
        <dbReference type="RuleBase" id="RU000461"/>
    </source>
</evidence>
<protein>
    <submittedName>
        <fullName evidence="13">Uncharacterized protein</fullName>
    </submittedName>
</protein>
<name>A0A8X8A509_POPTO</name>
<dbReference type="InterPro" id="IPR017972">
    <property type="entry name" value="Cyt_P450_CS"/>
</dbReference>
<dbReference type="Proteomes" id="UP000886885">
    <property type="component" value="Chromosome 3D"/>
</dbReference>
<dbReference type="InterPro" id="IPR001128">
    <property type="entry name" value="Cyt_P450"/>
</dbReference>
<keyword evidence="4 12" id="KW-0812">Transmembrane</keyword>
<keyword evidence="6 12" id="KW-1133">Transmembrane helix</keyword>
<comment type="similarity">
    <text evidence="2 11">Belongs to the cytochrome P450 family.</text>
</comment>
<evidence type="ECO:0000256" key="5">
    <source>
        <dbReference type="ARBA" id="ARBA00022723"/>
    </source>
</evidence>
<dbReference type="GO" id="GO:0005506">
    <property type="term" value="F:iron ion binding"/>
    <property type="evidence" value="ECO:0007669"/>
    <property type="project" value="InterPro"/>
</dbReference>
<keyword evidence="10 12" id="KW-0472">Membrane</keyword>
<evidence type="ECO:0000256" key="4">
    <source>
        <dbReference type="ARBA" id="ARBA00022692"/>
    </source>
</evidence>
<dbReference type="PANTHER" id="PTHR47947">
    <property type="entry name" value="CYTOCHROME P450 82C3-RELATED"/>
    <property type="match status" value="1"/>
</dbReference>
<keyword evidence="3 11" id="KW-0349">Heme</keyword>
<evidence type="ECO:0000313" key="13">
    <source>
        <dbReference type="EMBL" id="KAG6780147.1"/>
    </source>
</evidence>